<sequence length="72" mass="8076">MAVKKCKSCNKPAEKLYDKGHCQACMWVTVGEKGADMFFAKAEAWATQYVSPAVFKMIVGGIFLLFLYLLFT</sequence>
<protein>
    <submittedName>
        <fullName evidence="2">Uncharacterized protein</fullName>
    </submittedName>
</protein>
<name>A0A432XGW5_9GAMM</name>
<dbReference type="AlphaFoldDB" id="A0A432XGW5"/>
<comment type="caution">
    <text evidence="2">The sequence shown here is derived from an EMBL/GenBank/DDBJ whole genome shotgun (WGS) entry which is preliminary data.</text>
</comment>
<keyword evidence="1" id="KW-0812">Transmembrane</keyword>
<keyword evidence="1" id="KW-1133">Transmembrane helix</keyword>
<dbReference type="Proteomes" id="UP000286678">
    <property type="component" value="Unassembled WGS sequence"/>
</dbReference>
<evidence type="ECO:0000313" key="3">
    <source>
        <dbReference type="Proteomes" id="UP000286678"/>
    </source>
</evidence>
<proteinExistence type="predicted"/>
<evidence type="ECO:0000313" key="2">
    <source>
        <dbReference type="EMBL" id="RUO47807.1"/>
    </source>
</evidence>
<feature type="transmembrane region" description="Helical" evidence="1">
    <location>
        <begin position="53"/>
        <end position="71"/>
    </location>
</feature>
<keyword evidence="3" id="KW-1185">Reference proteome</keyword>
<keyword evidence="1" id="KW-0472">Membrane</keyword>
<dbReference type="EMBL" id="PIPT01000005">
    <property type="protein sequence ID" value="RUO47807.1"/>
    <property type="molecule type" value="Genomic_DNA"/>
</dbReference>
<reference evidence="3" key="1">
    <citation type="journal article" date="2018" name="Front. Microbiol.">
        <title>Genome-Based Analysis Reveals the Taxonomy and Diversity of the Family Idiomarinaceae.</title>
        <authorList>
            <person name="Liu Y."/>
            <person name="Lai Q."/>
            <person name="Shao Z."/>
        </authorList>
    </citation>
    <scope>NUCLEOTIDE SEQUENCE [LARGE SCALE GENOMIC DNA]</scope>
    <source>
        <strain evidence="3">SW15</strain>
    </source>
</reference>
<gene>
    <name evidence="2" type="ORF">CWE21_08215</name>
</gene>
<evidence type="ECO:0000256" key="1">
    <source>
        <dbReference type="SAM" id="Phobius"/>
    </source>
</evidence>
<organism evidence="2 3">
    <name type="scientific">Pseudidiomarina aquimaris</name>
    <dbReference type="NCBI Taxonomy" id="641841"/>
    <lineage>
        <taxon>Bacteria</taxon>
        <taxon>Pseudomonadati</taxon>
        <taxon>Pseudomonadota</taxon>
        <taxon>Gammaproteobacteria</taxon>
        <taxon>Alteromonadales</taxon>
        <taxon>Idiomarinaceae</taxon>
        <taxon>Pseudidiomarina</taxon>
    </lineage>
</organism>
<dbReference type="RefSeq" id="WP_126833954.1">
    <property type="nucleotide sequence ID" value="NZ_PIPT01000005.1"/>
</dbReference>
<accession>A0A432XGW5</accession>